<dbReference type="InterPro" id="IPR002347">
    <property type="entry name" value="SDR_fam"/>
</dbReference>
<evidence type="ECO:0000256" key="1">
    <source>
        <dbReference type="ARBA" id="ARBA00006484"/>
    </source>
</evidence>
<name>A0ABS5EGI9_9PROT</name>
<dbReference type="SUPFAM" id="SSF51735">
    <property type="entry name" value="NAD(P)-binding Rossmann-fold domains"/>
    <property type="match status" value="1"/>
</dbReference>
<dbReference type="PANTHER" id="PTHR42879:SF2">
    <property type="entry name" value="3-OXOACYL-[ACYL-CARRIER-PROTEIN] REDUCTASE FABG"/>
    <property type="match status" value="1"/>
</dbReference>
<dbReference type="InterPro" id="IPR036291">
    <property type="entry name" value="NAD(P)-bd_dom_sf"/>
</dbReference>
<dbReference type="Proteomes" id="UP000698752">
    <property type="component" value="Unassembled WGS sequence"/>
</dbReference>
<dbReference type="Pfam" id="PF13561">
    <property type="entry name" value="adh_short_C2"/>
    <property type="match status" value="1"/>
</dbReference>
<dbReference type="PRINTS" id="PR00080">
    <property type="entry name" value="SDRFAMILY"/>
</dbReference>
<gene>
    <name evidence="2" type="ORF">GXW78_10485</name>
</gene>
<proteinExistence type="inferred from homology"/>
<keyword evidence="3" id="KW-1185">Reference proteome</keyword>
<comment type="caution">
    <text evidence="2">The sequence shown here is derived from an EMBL/GenBank/DDBJ whole genome shotgun (WGS) entry which is preliminary data.</text>
</comment>
<dbReference type="EMBL" id="JAAEDI010000010">
    <property type="protein sequence ID" value="MBR0650090.1"/>
    <property type="molecule type" value="Genomic_DNA"/>
</dbReference>
<dbReference type="PRINTS" id="PR00081">
    <property type="entry name" value="GDHRDH"/>
</dbReference>
<dbReference type="InterPro" id="IPR050259">
    <property type="entry name" value="SDR"/>
</dbReference>
<dbReference type="RefSeq" id="WP_211868549.1">
    <property type="nucleotide sequence ID" value="NZ_JAAEDI010000010.1"/>
</dbReference>
<accession>A0ABS5EGI9</accession>
<evidence type="ECO:0000313" key="2">
    <source>
        <dbReference type="EMBL" id="MBR0650090.1"/>
    </source>
</evidence>
<comment type="similarity">
    <text evidence="1">Belongs to the short-chain dehydrogenases/reductases (SDR) family.</text>
</comment>
<reference evidence="3" key="1">
    <citation type="journal article" date="2021" name="Syst. Appl. Microbiol.">
        <title>Roseomonas hellenica sp. nov., isolated from roots of wild-growing Alkanna tinctoria.</title>
        <authorList>
            <person name="Rat A."/>
            <person name="Naranjo H.D."/>
            <person name="Lebbe L."/>
            <person name="Cnockaert M."/>
            <person name="Krigas N."/>
            <person name="Grigoriadou K."/>
            <person name="Maloupa E."/>
            <person name="Willems A."/>
        </authorList>
    </citation>
    <scope>NUCLEOTIDE SEQUENCE [LARGE SCALE GENOMIC DNA]</scope>
    <source>
        <strain evidence="3">LMG 31159</strain>
    </source>
</reference>
<protein>
    <submittedName>
        <fullName evidence="2">SDR family oxidoreductase</fullName>
    </submittedName>
</protein>
<dbReference type="Gene3D" id="3.40.50.720">
    <property type="entry name" value="NAD(P)-binding Rossmann-like Domain"/>
    <property type="match status" value="1"/>
</dbReference>
<evidence type="ECO:0000313" key="3">
    <source>
        <dbReference type="Proteomes" id="UP000698752"/>
    </source>
</evidence>
<organism evidence="2 3">
    <name type="scientific">Neoroseomonas terrae</name>
    <dbReference type="NCBI Taxonomy" id="424799"/>
    <lineage>
        <taxon>Bacteria</taxon>
        <taxon>Pseudomonadati</taxon>
        <taxon>Pseudomonadota</taxon>
        <taxon>Alphaproteobacteria</taxon>
        <taxon>Acetobacterales</taxon>
        <taxon>Acetobacteraceae</taxon>
        <taxon>Neoroseomonas</taxon>
    </lineage>
</organism>
<sequence>MSAAPARTAIVTGAARGIGRAIALSLARQGHAIALVDLREEDLAQTAKEVAALGVEAMPIVADTSSYEGARQHVADIAARWGRIDVLVNNAAVPQPKRILEITEAEWDSGMAVNLKGYFNWSQAVAPVMLAAGGGRMVNISSVSAHTGPRVFSVSRFAYSTAKAGILGMTRALARELAPTILVNAVCPGAIETERTRTNLGTHLDHVIKETPLARLGTAEDIAVVVTFLATATPMYMTGEVIDVDGGANIN</sequence>
<dbReference type="PANTHER" id="PTHR42879">
    <property type="entry name" value="3-OXOACYL-(ACYL-CARRIER-PROTEIN) REDUCTASE"/>
    <property type="match status" value="1"/>
</dbReference>